<dbReference type="Gene3D" id="3.40.190.10">
    <property type="entry name" value="Periplasmic binding protein-like II"/>
    <property type="match status" value="1"/>
</dbReference>
<evidence type="ECO:0000313" key="6">
    <source>
        <dbReference type="EMBL" id="GEP56895.1"/>
    </source>
</evidence>
<sequence length="502" mass="55627">MTFALAARSANSLEPAVVVQGADNWVNMQIFDTLVRPEDGTFAVTPGDFKPSLAESWTSSADGRTWTFQLRKGVQFHGGYGEMTSDDVKFTFERLLDPKRPVDRQPLYAGTLESITAEGPSTVVFKLKRPDPLFCGSILYTRGGCIVSRKASTERGDKHAMNPIGTGAYEFDRIDPANGVFLKAFAQHWESPPGVPELRFSYILDTTARTLALLAGKVDMIEGVRAPGWIPSIQARKKDLQFDMTAPGSINTLHMNMTRKPFDDLRVRQAVRYAIDKEAIAKSLAPMGKPMVGLMAPTYAGAVTEAELPAELRYKYDPDRAKKLLAEAGFASGLSFANYMSTREDYSSNMLIVQEQLRKVGMNMDMSMIDHTTYHLNNRKNLNTLVMFSSSYPPTLAQIFIDQLAKESEVKADGTGGINFSHYGAVMPGIDGMLEALDNEPSFDAIVKSVQQMEIQILRDLPVISLGSLSYVIVRNPRIDLGYKVRSGYAYWPLKRARVVKA</sequence>
<name>A0A512ND84_9HYPH</name>
<evidence type="ECO:0000256" key="3">
    <source>
        <dbReference type="ARBA" id="ARBA00022448"/>
    </source>
</evidence>
<dbReference type="EMBL" id="BKAJ01000072">
    <property type="protein sequence ID" value="GEP56895.1"/>
    <property type="molecule type" value="Genomic_DNA"/>
</dbReference>
<dbReference type="InterPro" id="IPR030678">
    <property type="entry name" value="Peptide/Ni-bd"/>
</dbReference>
<dbReference type="PANTHER" id="PTHR30290:SF9">
    <property type="entry name" value="OLIGOPEPTIDE-BINDING PROTEIN APPA"/>
    <property type="match status" value="1"/>
</dbReference>
<dbReference type="Gene3D" id="3.10.105.10">
    <property type="entry name" value="Dipeptide-binding Protein, Domain 3"/>
    <property type="match status" value="1"/>
</dbReference>
<dbReference type="Pfam" id="PF00496">
    <property type="entry name" value="SBP_bac_5"/>
    <property type="match status" value="1"/>
</dbReference>
<comment type="caution">
    <text evidence="6">The sequence shown here is derived from an EMBL/GenBank/DDBJ whole genome shotgun (WGS) entry which is preliminary data.</text>
</comment>
<dbReference type="Gene3D" id="3.90.76.10">
    <property type="entry name" value="Dipeptide-binding Protein, Domain 1"/>
    <property type="match status" value="1"/>
</dbReference>
<dbReference type="InterPro" id="IPR000914">
    <property type="entry name" value="SBP_5_dom"/>
</dbReference>
<dbReference type="GO" id="GO:0030288">
    <property type="term" value="C:outer membrane-bounded periplasmic space"/>
    <property type="evidence" value="ECO:0007669"/>
    <property type="project" value="UniProtKB-ARBA"/>
</dbReference>
<dbReference type="GO" id="GO:0015833">
    <property type="term" value="P:peptide transport"/>
    <property type="evidence" value="ECO:0007669"/>
    <property type="project" value="TreeGrafter"/>
</dbReference>
<comment type="similarity">
    <text evidence="2">Belongs to the bacterial solute-binding protein 5 family.</text>
</comment>
<keyword evidence="4" id="KW-0732">Signal</keyword>
<dbReference type="InterPro" id="IPR039424">
    <property type="entry name" value="SBP_5"/>
</dbReference>
<gene>
    <name evidence="6" type="ORF">RSO01_40610</name>
</gene>
<dbReference type="PANTHER" id="PTHR30290">
    <property type="entry name" value="PERIPLASMIC BINDING COMPONENT OF ABC TRANSPORTER"/>
    <property type="match status" value="1"/>
</dbReference>
<keyword evidence="7" id="KW-1185">Reference proteome</keyword>
<dbReference type="PIRSF" id="PIRSF002741">
    <property type="entry name" value="MppA"/>
    <property type="match status" value="1"/>
</dbReference>
<evidence type="ECO:0000256" key="1">
    <source>
        <dbReference type="ARBA" id="ARBA00004418"/>
    </source>
</evidence>
<evidence type="ECO:0000256" key="2">
    <source>
        <dbReference type="ARBA" id="ARBA00005695"/>
    </source>
</evidence>
<dbReference type="GO" id="GO:1904680">
    <property type="term" value="F:peptide transmembrane transporter activity"/>
    <property type="evidence" value="ECO:0007669"/>
    <property type="project" value="TreeGrafter"/>
</dbReference>
<accession>A0A512ND84</accession>
<proteinExistence type="inferred from homology"/>
<evidence type="ECO:0000256" key="4">
    <source>
        <dbReference type="ARBA" id="ARBA00022729"/>
    </source>
</evidence>
<organism evidence="6 7">
    <name type="scientific">Reyranella soli</name>
    <dbReference type="NCBI Taxonomy" id="1230389"/>
    <lineage>
        <taxon>Bacteria</taxon>
        <taxon>Pseudomonadati</taxon>
        <taxon>Pseudomonadota</taxon>
        <taxon>Alphaproteobacteria</taxon>
        <taxon>Hyphomicrobiales</taxon>
        <taxon>Reyranellaceae</taxon>
        <taxon>Reyranella</taxon>
    </lineage>
</organism>
<protein>
    <recommendedName>
        <fullName evidence="5">Solute-binding protein family 5 domain-containing protein</fullName>
    </recommendedName>
</protein>
<comment type="subcellular location">
    <subcellularLocation>
        <location evidence="1">Periplasm</location>
    </subcellularLocation>
</comment>
<evidence type="ECO:0000259" key="5">
    <source>
        <dbReference type="Pfam" id="PF00496"/>
    </source>
</evidence>
<dbReference type="GO" id="GO:0043190">
    <property type="term" value="C:ATP-binding cassette (ABC) transporter complex"/>
    <property type="evidence" value="ECO:0007669"/>
    <property type="project" value="InterPro"/>
</dbReference>
<dbReference type="AlphaFoldDB" id="A0A512ND84"/>
<evidence type="ECO:0000313" key="7">
    <source>
        <dbReference type="Proteomes" id="UP000321058"/>
    </source>
</evidence>
<keyword evidence="3" id="KW-0813">Transport</keyword>
<feature type="domain" description="Solute-binding protein family 5" evidence="5">
    <location>
        <begin position="49"/>
        <end position="387"/>
    </location>
</feature>
<dbReference type="Proteomes" id="UP000321058">
    <property type="component" value="Unassembled WGS sequence"/>
</dbReference>
<dbReference type="SUPFAM" id="SSF53850">
    <property type="entry name" value="Periplasmic binding protein-like II"/>
    <property type="match status" value="1"/>
</dbReference>
<reference evidence="6 7" key="1">
    <citation type="submission" date="2019-07" db="EMBL/GenBank/DDBJ databases">
        <title>Whole genome shotgun sequence of Reyranella soli NBRC 108950.</title>
        <authorList>
            <person name="Hosoyama A."/>
            <person name="Uohara A."/>
            <person name="Ohji S."/>
            <person name="Ichikawa N."/>
        </authorList>
    </citation>
    <scope>NUCLEOTIDE SEQUENCE [LARGE SCALE GENOMIC DNA]</scope>
    <source>
        <strain evidence="6 7">NBRC 108950</strain>
    </source>
</reference>